<dbReference type="OrthoDB" id="29072at2759"/>
<dbReference type="InterPro" id="IPR003593">
    <property type="entry name" value="AAA+_ATPase"/>
</dbReference>
<dbReference type="InParanoid" id="A0A0V0R906"/>
<dbReference type="Pfam" id="PF17862">
    <property type="entry name" value="AAA_lid_3"/>
    <property type="match status" value="1"/>
</dbReference>
<dbReference type="GO" id="GO:0007033">
    <property type="term" value="P:vacuole organization"/>
    <property type="evidence" value="ECO:0007669"/>
    <property type="project" value="TreeGrafter"/>
</dbReference>
<dbReference type="SMART" id="SM00382">
    <property type="entry name" value="AAA"/>
    <property type="match status" value="1"/>
</dbReference>
<dbReference type="InterPro" id="IPR027417">
    <property type="entry name" value="P-loop_NTPase"/>
</dbReference>
<evidence type="ECO:0000256" key="1">
    <source>
        <dbReference type="ARBA" id="ARBA00022741"/>
    </source>
</evidence>
<proteinExistence type="inferred from homology"/>
<evidence type="ECO:0000259" key="6">
    <source>
        <dbReference type="SMART" id="SM00382"/>
    </source>
</evidence>
<dbReference type="Gene3D" id="3.40.50.300">
    <property type="entry name" value="P-loop containing nucleotide triphosphate hydrolases"/>
    <property type="match status" value="1"/>
</dbReference>
<dbReference type="PROSITE" id="PS00674">
    <property type="entry name" value="AAA"/>
    <property type="match status" value="1"/>
</dbReference>
<comment type="caution">
    <text evidence="7">The sequence shown here is derived from an EMBL/GenBank/DDBJ whole genome shotgun (WGS) entry which is preliminary data.</text>
</comment>
<dbReference type="Proteomes" id="UP000054937">
    <property type="component" value="Unassembled WGS sequence"/>
</dbReference>
<dbReference type="FunFam" id="1.10.8.60:FF:000015">
    <property type="entry name" value="vacuolar protein sorting-associated protein 4A"/>
    <property type="match status" value="1"/>
</dbReference>
<keyword evidence="8" id="KW-1185">Reference proteome</keyword>
<name>A0A0V0R906_PSEPJ</name>
<keyword evidence="7" id="KW-0378">Hydrolase</keyword>
<reference evidence="7 8" key="1">
    <citation type="journal article" date="2015" name="Sci. Rep.">
        <title>Genome of the facultative scuticociliatosis pathogen Pseudocohnilembus persalinus provides insight into its virulence through horizontal gene transfer.</title>
        <authorList>
            <person name="Xiong J."/>
            <person name="Wang G."/>
            <person name="Cheng J."/>
            <person name="Tian M."/>
            <person name="Pan X."/>
            <person name="Warren A."/>
            <person name="Jiang C."/>
            <person name="Yuan D."/>
            <person name="Miao W."/>
        </authorList>
    </citation>
    <scope>NUCLEOTIDE SEQUENCE [LARGE SCALE GENOMIC DNA]</scope>
    <source>
        <strain evidence="7">36N120E</strain>
    </source>
</reference>
<dbReference type="PANTHER" id="PTHR23074:SF83">
    <property type="entry name" value="VACUOLAR PROTEIN SORTING-ASSOCIATED PROTEIN 4A"/>
    <property type="match status" value="1"/>
</dbReference>
<dbReference type="GO" id="GO:0016887">
    <property type="term" value="F:ATP hydrolysis activity"/>
    <property type="evidence" value="ECO:0007669"/>
    <property type="project" value="InterPro"/>
</dbReference>
<evidence type="ECO:0000256" key="2">
    <source>
        <dbReference type="ARBA" id="ARBA00022840"/>
    </source>
</evidence>
<dbReference type="EMBL" id="LDAU01000012">
    <property type="protein sequence ID" value="KRX10988.1"/>
    <property type="molecule type" value="Genomic_DNA"/>
</dbReference>
<dbReference type="GO" id="GO:0005524">
    <property type="term" value="F:ATP binding"/>
    <property type="evidence" value="ECO:0007669"/>
    <property type="project" value="UniProtKB-KW"/>
</dbReference>
<dbReference type="AlphaFoldDB" id="A0A0V0R906"/>
<feature type="region of interest" description="Disordered" evidence="5">
    <location>
        <begin position="116"/>
        <end position="149"/>
    </location>
</feature>
<dbReference type="InterPro" id="IPR003960">
    <property type="entry name" value="ATPase_AAA_CS"/>
</dbReference>
<feature type="coiled-coil region" evidence="4">
    <location>
        <begin position="63"/>
        <end position="97"/>
    </location>
</feature>
<evidence type="ECO:0000313" key="7">
    <source>
        <dbReference type="EMBL" id="KRX10988.1"/>
    </source>
</evidence>
<feature type="domain" description="AAA+ ATPase" evidence="6">
    <location>
        <begin position="294"/>
        <end position="431"/>
    </location>
</feature>
<dbReference type="SUPFAM" id="SSF116846">
    <property type="entry name" value="MIT domain"/>
    <property type="match status" value="1"/>
</dbReference>
<evidence type="ECO:0000313" key="8">
    <source>
        <dbReference type="Proteomes" id="UP000054937"/>
    </source>
</evidence>
<dbReference type="FunCoup" id="A0A0V0R906">
    <property type="interactions" value="545"/>
</dbReference>
<dbReference type="InterPro" id="IPR041569">
    <property type="entry name" value="AAA_lid_3"/>
</dbReference>
<dbReference type="InterPro" id="IPR015415">
    <property type="entry name" value="Spast_Vps4_C"/>
</dbReference>
<organism evidence="7 8">
    <name type="scientific">Pseudocohnilembus persalinus</name>
    <name type="common">Ciliate</name>
    <dbReference type="NCBI Taxonomy" id="266149"/>
    <lineage>
        <taxon>Eukaryota</taxon>
        <taxon>Sar</taxon>
        <taxon>Alveolata</taxon>
        <taxon>Ciliophora</taxon>
        <taxon>Intramacronucleata</taxon>
        <taxon>Oligohymenophorea</taxon>
        <taxon>Scuticociliatia</taxon>
        <taxon>Philasterida</taxon>
        <taxon>Pseudocohnilembidae</taxon>
        <taxon>Pseudocohnilembus</taxon>
    </lineage>
</organism>
<dbReference type="OMA" id="VATESNC"/>
<comment type="similarity">
    <text evidence="3">Belongs to the AAA ATPase family.</text>
</comment>
<dbReference type="Pfam" id="PF00004">
    <property type="entry name" value="AAA"/>
    <property type="match status" value="1"/>
</dbReference>
<dbReference type="PANTHER" id="PTHR23074">
    <property type="entry name" value="AAA DOMAIN-CONTAINING"/>
    <property type="match status" value="1"/>
</dbReference>
<gene>
    <name evidence="7" type="ORF">PPERSA_12316</name>
</gene>
<dbReference type="InterPro" id="IPR050304">
    <property type="entry name" value="MT-severing_AAA_ATPase"/>
</dbReference>
<evidence type="ECO:0000256" key="4">
    <source>
        <dbReference type="SAM" id="Coils"/>
    </source>
</evidence>
<keyword evidence="4" id="KW-0175">Coiled coil</keyword>
<sequence>MQSNKQQNPIQLRETALQNLEKGKQLFQQYDDLESKKQGLKIFIDGIEKLHNYMLQEQKTELKQQVRQKLSNEMTEAEQMKKTLSNLEVNITNGQKQKSSLKNLINNFTNFFSFNKQYQNNPPNAQNGNNQTQNKSNFPQNQNNNQNQPQNAISQIKITNNNNNNKYNFTNLQQQSNQLSIFGGVIGNRQSGDPMEQMLNQMKQTNLRQQQQSLQNKTSLINNQNNNNNFNNNNQHQLTQQQQIQNIQQLQNQSKKYNITWDDIAGLESAKEALKEAVIMPLKFPKFFQGPIKPWSGILLYGPPGTGKTQLAKACAHECGATFIAISNADIISKFVGESEKQIKQIFDKARQNKPCILFIDELDSILSDREQGEKNEASARVKTQFLIEMQGIDGQENQGLLILGATNLPWSLDPAVRRRFEKKIYIPLPDEKTRESLFQKLTAKTQSSLKKSDFKNLAKLTQNYSGADISILVREACYQPIRKLQTAKKFIEIKQNGQTLYKVADPKDKNAIKKNIMELNEDQVLLPDVSLEDFQQALQKVKPSVAQKSLQKYEQFTQEFGQE</sequence>
<keyword evidence="2 3" id="KW-0067">ATP-binding</keyword>
<dbReference type="InterPro" id="IPR003959">
    <property type="entry name" value="ATPase_AAA_core"/>
</dbReference>
<evidence type="ECO:0000256" key="5">
    <source>
        <dbReference type="SAM" id="MobiDB-lite"/>
    </source>
</evidence>
<dbReference type="Gene3D" id="1.10.8.60">
    <property type="match status" value="1"/>
</dbReference>
<dbReference type="Pfam" id="PF09336">
    <property type="entry name" value="Vps4_C"/>
    <property type="match status" value="1"/>
</dbReference>
<dbReference type="GO" id="GO:0016197">
    <property type="term" value="P:endosomal transport"/>
    <property type="evidence" value="ECO:0007669"/>
    <property type="project" value="TreeGrafter"/>
</dbReference>
<dbReference type="InterPro" id="IPR036181">
    <property type="entry name" value="MIT_dom_sf"/>
</dbReference>
<dbReference type="FunFam" id="3.40.50.300:FF:001003">
    <property type="entry name" value="Vacuolar protein sorting-associated protein 4"/>
    <property type="match status" value="1"/>
</dbReference>
<feature type="coiled-coil region" evidence="4">
    <location>
        <begin position="207"/>
        <end position="253"/>
    </location>
</feature>
<dbReference type="SUPFAM" id="SSF52540">
    <property type="entry name" value="P-loop containing nucleoside triphosphate hydrolases"/>
    <property type="match status" value="1"/>
</dbReference>
<accession>A0A0V0R906</accession>
<keyword evidence="1 3" id="KW-0547">Nucleotide-binding</keyword>
<evidence type="ECO:0000256" key="3">
    <source>
        <dbReference type="RuleBase" id="RU003651"/>
    </source>
</evidence>
<protein>
    <submittedName>
        <fullName evidence="7">p-loop containing nucleoside triphosphate hydrolase</fullName>
    </submittedName>
</protein>